<dbReference type="Proteomes" id="UP000474757">
    <property type="component" value="Unassembled WGS sequence"/>
</dbReference>
<feature type="compositionally biased region" description="Basic and acidic residues" evidence="1">
    <location>
        <begin position="1"/>
        <end position="10"/>
    </location>
</feature>
<sequence>MTKDILDHPRAVSGTRTRAYAEIERRNAPEGSHEGAKRLHRHKTTAGGRVKPYTRIERGQTA</sequence>
<feature type="compositionally biased region" description="Basic and acidic residues" evidence="1">
    <location>
        <begin position="19"/>
        <end position="37"/>
    </location>
</feature>
<accession>A0A6B2K2P7</accession>
<evidence type="ECO:0000256" key="1">
    <source>
        <dbReference type="SAM" id="MobiDB-lite"/>
    </source>
</evidence>
<gene>
    <name evidence="2" type="ORF">GZA08_13865</name>
</gene>
<comment type="caution">
    <text evidence="2">The sequence shown here is derived from an EMBL/GenBank/DDBJ whole genome shotgun (WGS) entry which is preliminary data.</text>
</comment>
<evidence type="ECO:0000313" key="3">
    <source>
        <dbReference type="Proteomes" id="UP000474757"/>
    </source>
</evidence>
<organism evidence="2 3">
    <name type="scientific">Pseudoroseicyclus tamaricis</name>
    <dbReference type="NCBI Taxonomy" id="2705421"/>
    <lineage>
        <taxon>Bacteria</taxon>
        <taxon>Pseudomonadati</taxon>
        <taxon>Pseudomonadota</taxon>
        <taxon>Alphaproteobacteria</taxon>
        <taxon>Rhodobacterales</taxon>
        <taxon>Paracoccaceae</taxon>
        <taxon>Pseudoroseicyclus</taxon>
    </lineage>
</organism>
<reference evidence="2 3" key="1">
    <citation type="submission" date="2020-02" db="EMBL/GenBank/DDBJ databases">
        <title>Pseudoroseicyclus tamarix, sp. nov., isolated from offshore sediment of a Tamarix chinensis forest.</title>
        <authorList>
            <person name="Gai Y."/>
        </authorList>
    </citation>
    <scope>NUCLEOTIDE SEQUENCE [LARGE SCALE GENOMIC DNA]</scope>
    <source>
        <strain evidence="2 3">CLL3-39</strain>
    </source>
</reference>
<dbReference type="EMBL" id="JAAGAB010000003">
    <property type="protein sequence ID" value="NDV02052.1"/>
    <property type="molecule type" value="Genomic_DNA"/>
</dbReference>
<evidence type="ECO:0000313" key="2">
    <source>
        <dbReference type="EMBL" id="NDV02052.1"/>
    </source>
</evidence>
<proteinExistence type="predicted"/>
<protein>
    <submittedName>
        <fullName evidence="2">Uncharacterized protein</fullName>
    </submittedName>
</protein>
<dbReference type="RefSeq" id="WP_163894640.1">
    <property type="nucleotide sequence ID" value="NZ_JAAFYS010000003.1"/>
</dbReference>
<name>A0A6B2K2P7_9RHOB</name>
<feature type="region of interest" description="Disordered" evidence="1">
    <location>
        <begin position="1"/>
        <end position="62"/>
    </location>
</feature>
<keyword evidence="3" id="KW-1185">Reference proteome</keyword>
<dbReference type="AlphaFoldDB" id="A0A6B2K2P7"/>